<accession>A0AAP2GQ67</accession>
<dbReference type="InterPro" id="IPR026444">
    <property type="entry name" value="Secre_tail"/>
</dbReference>
<dbReference type="SUPFAM" id="SSF63829">
    <property type="entry name" value="Calcium-dependent phosphotriesterase"/>
    <property type="match status" value="1"/>
</dbReference>
<reference evidence="2 3" key="1">
    <citation type="submission" date="2021-05" db="EMBL/GenBank/DDBJ databases">
        <title>A Polyphasic approach of four new species of the genus Ohtaekwangia: Ohtaekwangia histidinii sp. nov., Ohtaekwangia cretensis sp. nov., Ohtaekwangia indiensis sp. nov., Ohtaekwangia reichenbachii sp. nov. from diverse environment.</title>
        <authorList>
            <person name="Octaviana S."/>
        </authorList>
    </citation>
    <scope>NUCLEOTIDE SEQUENCE [LARGE SCALE GENOMIC DNA]</scope>
    <source>
        <strain evidence="2 3">PWU4</strain>
    </source>
</reference>
<name>A0AAP2GQ67_9BACT</name>
<feature type="domain" description="MBG" evidence="1">
    <location>
        <begin position="553"/>
        <end position="628"/>
    </location>
</feature>
<keyword evidence="3" id="KW-1185">Reference proteome</keyword>
<dbReference type="Gene3D" id="2.60.40.1080">
    <property type="match status" value="2"/>
</dbReference>
<dbReference type="InterPro" id="IPR008964">
    <property type="entry name" value="Invasin/intimin_cell_adhesion"/>
</dbReference>
<sequence length="1118" mass="115126">MSLFTRILIVVAALLFFRPGAQGQQLFIAKNSSGGLNNGGLIFSFKSDGTAYTKLIDAANGSLLFKGMTQGPDGYLYGASNSGLGNDGYIFKMKANGSAFSIIKTFQSNVDNAASMNFKPLIVGDKMYGVSYYGGDNGRGTLFSMKLDGTALTVLFSFPAANGQPYGQLLDGNDGYFYGRIYGAQGIFRIRPDGTGFSVLHTFTTGGNTDGYGGAGDIVFGLDGFLYGVEIFGGTNETGNGNAGAIWRLSRDGTVYNYYSMGGANAATMGAESLGGLMAASNGNIYGVAKGGSNGNGMIFKITAGTSPQISKVVDFPTTFGMPSSTLTEYNGLLWGLGMQSNTGNGCVFSVSMPNQTLTKILDLNTTTGSWDRDAIVAVDASKAYQDLTFQPVSAHSLGDGPFNVTVTGPSGGSTIVITSSNTNVATVSGNTVTIVGTGTCTLTANAAANGSYFQATPVSQTLTVNKGSQTISFAAITGKKYGDAAFDPGATSSAALAVTYQSSDPSILSISGSAATIHKAGTVTLTAKQAGNASYLAATDATQQVTIGKATLNVTANAASRTYGASEPTFTLSYSGFIGSDNASVIDTKPVAEPDATALSWPGTYDITVSGGTDNNYSFNYSPGTLTITQATLTAKPNDVSREYGADNPAFTLSYTGFVNNEVPSDLNVMPIPDTDVLATATSPVGNYTIRAFGAQAGSDPRYTIVNGTGILTITKASQSIAFGSLDPKLVSDAPFQLQATASSGLDVTFTSSNTSVATVTGNTVTIVGAGSTNIVASQAGNGNYNAAADATQPLTVNKLTQTINFGALASKTYKDAAFTISAAASSGLPVHFTSSNNGVATVSGNTITITGAGTVTISAVQDGNATYKAATQEQTLVVNKASQTISFAAISDKALGDAFSITATSSSGLPVTITPSLNRATVSGSQVTLTSAGRITLKATQAGDANYLAAAPVERSFCVKPAKPVIRPSFTDTEAPVLTSSNASGNQWYVGGTSIAGATNQDLKVSKAGIYKVITTIDDCASEFSDDFAIVVTGIEESRHTEISLYPNPVMDHLTVSGLPAKAELQMTSALGIRQHFAVEVLNGLHVVHTAHLASGLYILQIYDNHSLKQIKFEKK</sequence>
<dbReference type="Gene3D" id="3.30.160.710">
    <property type="match status" value="2"/>
</dbReference>
<gene>
    <name evidence="2" type="ORF">KK083_23375</name>
</gene>
<dbReference type="NCBIfam" id="TIGR04183">
    <property type="entry name" value="Por_Secre_tail"/>
    <property type="match status" value="1"/>
</dbReference>
<dbReference type="InterPro" id="IPR022519">
    <property type="entry name" value="Gloeo/Verruco_rpt"/>
</dbReference>
<evidence type="ECO:0000259" key="1">
    <source>
        <dbReference type="Pfam" id="PF18676"/>
    </source>
</evidence>
<feature type="domain" description="MBG" evidence="1">
    <location>
        <begin position="634"/>
        <end position="714"/>
    </location>
</feature>
<dbReference type="NCBIfam" id="TIGR03803">
    <property type="entry name" value="Gloeo_Verruco"/>
    <property type="match status" value="4"/>
</dbReference>
<proteinExistence type="predicted"/>
<dbReference type="RefSeq" id="WP_254168053.1">
    <property type="nucleotide sequence ID" value="NZ_JAHESF010000030.1"/>
</dbReference>
<protein>
    <submittedName>
        <fullName evidence="2">T9SS type A sorting domain-containing protein</fullName>
    </submittedName>
</protein>
<evidence type="ECO:0000313" key="2">
    <source>
        <dbReference type="EMBL" id="MBT1699848.1"/>
    </source>
</evidence>
<dbReference type="AlphaFoldDB" id="A0AAP2GQ67"/>
<dbReference type="Proteomes" id="UP001319200">
    <property type="component" value="Unassembled WGS sequence"/>
</dbReference>
<organism evidence="2 3">
    <name type="scientific">Chryseosolibacter histidini</name>
    <dbReference type="NCBI Taxonomy" id="2782349"/>
    <lineage>
        <taxon>Bacteria</taxon>
        <taxon>Pseudomonadati</taxon>
        <taxon>Bacteroidota</taxon>
        <taxon>Cytophagia</taxon>
        <taxon>Cytophagales</taxon>
        <taxon>Chryseotaleaceae</taxon>
        <taxon>Chryseosolibacter</taxon>
    </lineage>
</organism>
<dbReference type="EMBL" id="JAHESF010000030">
    <property type="protein sequence ID" value="MBT1699848.1"/>
    <property type="molecule type" value="Genomic_DNA"/>
</dbReference>
<comment type="caution">
    <text evidence="2">The sequence shown here is derived from an EMBL/GenBank/DDBJ whole genome shotgun (WGS) entry which is preliminary data.</text>
</comment>
<dbReference type="Pfam" id="PF18676">
    <property type="entry name" value="MBG_2"/>
    <property type="match status" value="2"/>
</dbReference>
<dbReference type="SUPFAM" id="SSF49373">
    <property type="entry name" value="Invasin/intimin cell-adhesion fragments"/>
    <property type="match status" value="2"/>
</dbReference>
<dbReference type="InterPro" id="IPR041286">
    <property type="entry name" value="MBG_2"/>
</dbReference>
<evidence type="ECO:0000313" key="3">
    <source>
        <dbReference type="Proteomes" id="UP001319200"/>
    </source>
</evidence>